<evidence type="ECO:0000256" key="1">
    <source>
        <dbReference type="ARBA" id="ARBA00022690"/>
    </source>
</evidence>
<evidence type="ECO:0000313" key="6">
    <source>
        <dbReference type="Proteomes" id="UP001162131"/>
    </source>
</evidence>
<dbReference type="SUPFAM" id="SSF141066">
    <property type="entry name" value="ICP-like"/>
    <property type="match status" value="1"/>
</dbReference>
<keyword evidence="1" id="KW-0646">Protease inhibitor</keyword>
<protein>
    <recommendedName>
        <fullName evidence="4">Proteinase inhibitor I42 chagasin domain-containing protein</fullName>
    </recommendedName>
</protein>
<dbReference type="EMBL" id="CAJZBQ010000018">
    <property type="protein sequence ID" value="CAG9317651.1"/>
    <property type="molecule type" value="Genomic_DNA"/>
</dbReference>
<organism evidence="5 6">
    <name type="scientific">Blepharisma stoltei</name>
    <dbReference type="NCBI Taxonomy" id="1481888"/>
    <lineage>
        <taxon>Eukaryota</taxon>
        <taxon>Sar</taxon>
        <taxon>Alveolata</taxon>
        <taxon>Ciliophora</taxon>
        <taxon>Postciliodesmatophora</taxon>
        <taxon>Heterotrichea</taxon>
        <taxon>Heterotrichida</taxon>
        <taxon>Blepharismidae</taxon>
        <taxon>Blepharisma</taxon>
    </lineage>
</organism>
<sequence length="126" mass="13495">MKLLAFLLASIALAAVYNLDVASNARINPGGSSILEVTSNPSTGYMWYFVPSNSAKISVDDPRGAFIAPATELAGAPGKQRFTISCSQLCVEGDILEVILALQRPWEQAPIDIKKVSVEVTNDQLD</sequence>
<feature type="chain" id="PRO_5043370018" description="Proteinase inhibitor I42 chagasin domain-containing protein" evidence="3">
    <location>
        <begin position="19"/>
        <end position="126"/>
    </location>
</feature>
<reference evidence="5" key="1">
    <citation type="submission" date="2021-09" db="EMBL/GenBank/DDBJ databases">
        <authorList>
            <consortium name="AG Swart"/>
            <person name="Singh M."/>
            <person name="Singh A."/>
            <person name="Seah K."/>
            <person name="Emmerich C."/>
        </authorList>
    </citation>
    <scope>NUCLEOTIDE SEQUENCE</scope>
    <source>
        <strain evidence="5">ATCC30299</strain>
    </source>
</reference>
<keyword evidence="6" id="KW-1185">Reference proteome</keyword>
<dbReference type="InterPro" id="IPR018990">
    <property type="entry name" value="Prot_inh_I42_chagasin"/>
</dbReference>
<evidence type="ECO:0000256" key="3">
    <source>
        <dbReference type="SAM" id="SignalP"/>
    </source>
</evidence>
<evidence type="ECO:0000256" key="2">
    <source>
        <dbReference type="ARBA" id="ARBA00022704"/>
    </source>
</evidence>
<name>A0AAU9JAB9_9CILI</name>
<evidence type="ECO:0000259" key="4">
    <source>
        <dbReference type="Pfam" id="PF09394"/>
    </source>
</evidence>
<evidence type="ECO:0000313" key="5">
    <source>
        <dbReference type="EMBL" id="CAG9317651.1"/>
    </source>
</evidence>
<keyword evidence="3" id="KW-0732">Signal</keyword>
<proteinExistence type="predicted"/>
<dbReference type="AlphaFoldDB" id="A0AAU9JAB9"/>
<feature type="signal peptide" evidence="3">
    <location>
        <begin position="1"/>
        <end position="18"/>
    </location>
</feature>
<dbReference type="Pfam" id="PF09394">
    <property type="entry name" value="Inhibitor_I42"/>
    <property type="match status" value="1"/>
</dbReference>
<keyword evidence="2" id="KW-0789">Thiol protease inhibitor</keyword>
<dbReference type="GO" id="GO:0004869">
    <property type="term" value="F:cysteine-type endopeptidase inhibitor activity"/>
    <property type="evidence" value="ECO:0007669"/>
    <property type="project" value="UniProtKB-KW"/>
</dbReference>
<accession>A0AAU9JAB9</accession>
<dbReference type="Proteomes" id="UP001162131">
    <property type="component" value="Unassembled WGS sequence"/>
</dbReference>
<dbReference type="InterPro" id="IPR036331">
    <property type="entry name" value="Chagasin-like_sf"/>
</dbReference>
<dbReference type="Gene3D" id="2.60.40.2020">
    <property type="match status" value="1"/>
</dbReference>
<comment type="caution">
    <text evidence="5">The sequence shown here is derived from an EMBL/GenBank/DDBJ whole genome shotgun (WGS) entry which is preliminary data.</text>
</comment>
<gene>
    <name evidence="5" type="ORF">BSTOLATCC_MIC18894</name>
</gene>
<feature type="domain" description="Proteinase inhibitor I42 chagasin" evidence="4">
    <location>
        <begin position="30"/>
        <end position="120"/>
    </location>
</feature>